<feature type="compositionally biased region" description="Polar residues" evidence="1">
    <location>
        <begin position="437"/>
        <end position="461"/>
    </location>
</feature>
<protein>
    <submittedName>
        <fullName evidence="2">FAD binding domain protein</fullName>
    </submittedName>
</protein>
<dbReference type="VEuPathDB" id="FungiDB:CH63R_11447"/>
<evidence type="ECO:0000256" key="1">
    <source>
        <dbReference type="SAM" id="MobiDB-lite"/>
    </source>
</evidence>
<dbReference type="KEGG" id="chig:CH63R_11447"/>
<organism evidence="2 3">
    <name type="scientific">Colletotrichum higginsianum (strain IMI 349063)</name>
    <name type="common">Crucifer anthracnose fungus</name>
    <dbReference type="NCBI Taxonomy" id="759273"/>
    <lineage>
        <taxon>Eukaryota</taxon>
        <taxon>Fungi</taxon>
        <taxon>Dikarya</taxon>
        <taxon>Ascomycota</taxon>
        <taxon>Pezizomycotina</taxon>
        <taxon>Sordariomycetes</taxon>
        <taxon>Hypocreomycetidae</taxon>
        <taxon>Glomerellales</taxon>
        <taxon>Glomerellaceae</taxon>
        <taxon>Colletotrichum</taxon>
        <taxon>Colletotrichum destructivum species complex</taxon>
    </lineage>
</organism>
<reference evidence="3" key="1">
    <citation type="journal article" date="2017" name="BMC Genomics">
        <title>Gapless genome assembly of Colletotrichum higginsianum reveals chromosome structure and association of transposable elements with secondary metabolite gene clusters.</title>
        <authorList>
            <person name="Dallery J.-F."/>
            <person name="Lapalu N."/>
            <person name="Zampounis A."/>
            <person name="Pigne S."/>
            <person name="Luyten I."/>
            <person name="Amselem J."/>
            <person name="Wittenberg A.H.J."/>
            <person name="Zhou S."/>
            <person name="de Queiroz M.V."/>
            <person name="Robin G.P."/>
            <person name="Auger A."/>
            <person name="Hainaut M."/>
            <person name="Henrissat B."/>
            <person name="Kim K.-T."/>
            <person name="Lee Y.-H."/>
            <person name="Lespinet O."/>
            <person name="Schwartz D.C."/>
            <person name="Thon M.R."/>
            <person name="O'Connell R.J."/>
        </authorList>
    </citation>
    <scope>NUCLEOTIDE SEQUENCE [LARGE SCALE GENOMIC DNA]</scope>
    <source>
        <strain evidence="3">IMI 349063</strain>
    </source>
</reference>
<feature type="region of interest" description="Disordered" evidence="1">
    <location>
        <begin position="435"/>
        <end position="461"/>
    </location>
</feature>
<dbReference type="AlphaFoldDB" id="A0A1B7XYC3"/>
<dbReference type="Proteomes" id="UP000092177">
    <property type="component" value="Chromosome 8"/>
</dbReference>
<feature type="compositionally biased region" description="Polar residues" evidence="1">
    <location>
        <begin position="8"/>
        <end position="36"/>
    </location>
</feature>
<dbReference type="RefSeq" id="XP_018153262.1">
    <property type="nucleotide sequence ID" value="XM_018306421.1"/>
</dbReference>
<name>A0A1B7XYC3_COLHI</name>
<dbReference type="EMBL" id="LTAN01000008">
    <property type="protein sequence ID" value="OBR04744.1"/>
    <property type="molecule type" value="Genomic_DNA"/>
</dbReference>
<comment type="caution">
    <text evidence="2">The sequence shown here is derived from an EMBL/GenBank/DDBJ whole genome shotgun (WGS) entry which is preliminary data.</text>
</comment>
<keyword evidence="3" id="KW-1185">Reference proteome</keyword>
<evidence type="ECO:0000313" key="2">
    <source>
        <dbReference type="EMBL" id="OBR04744.1"/>
    </source>
</evidence>
<dbReference type="PANTHER" id="PTHR38887">
    <property type="entry name" value="CHROMOSOME 21, WHOLE GENOME SHOTGUN SEQUENCE"/>
    <property type="match status" value="1"/>
</dbReference>
<feature type="region of interest" description="Disordered" evidence="1">
    <location>
        <begin position="1"/>
        <end position="92"/>
    </location>
</feature>
<proteinExistence type="predicted"/>
<evidence type="ECO:0000313" key="3">
    <source>
        <dbReference type="Proteomes" id="UP000092177"/>
    </source>
</evidence>
<accession>A0A1B7XYC3</accession>
<dbReference type="PANTHER" id="PTHR38887:SF1">
    <property type="entry name" value="RAS MODIFICATION PROTEIN ERF4"/>
    <property type="match status" value="1"/>
</dbReference>
<sequence length="484" mass="52592">MGPVSVVLSMSNNLTGRQTPSTPEDITRSLQLQLAQSPAAGTGLSATTYRHGRDKRKAQHEDPTWNIKKPTGAEPGPESQAVKRRGQQDPGFGFASELQQYLDVLRQHEVETINVLSSSAPSTPQEPREAVTFAPNLPYPVIIPQRRSATTRARGFVCDYSPALRSAGVGEKSFSGFISQLNRVAELKPRAHAVNFGEFADVVCAGMRRDSFISAAVRKAVEMTSGVGKPTVMNKFVANMNDELFKPKGLVCLLITWELEGPAISLTDHNNGSTRSTSATQEPKRRIQWLDGSISTTQTMSAIEWHQPANGTERDGSTLSGAEISTVTWNQSYFPSPGGRPIHGQEDQCVMAHHVGEHCRHQVGNMQTEPRFLPAETIQYKQVSSGGDLSSVKPGGETAFNVSSWRLTLEQQDTSEDSTGSFWGFDTFMPFEGAQQVAETQQKPSTEANDPEPCSTSVAPPSFTTGALEVVETDSLCLLITNLP</sequence>
<gene>
    <name evidence="2" type="ORF">CH63R_11447</name>
</gene>
<dbReference type="GeneID" id="28870528"/>
<dbReference type="InterPro" id="IPR053221">
    <property type="entry name" value="Burnettramic_acid_biosynth"/>
</dbReference>